<dbReference type="FunFam" id="1.25.40.420:FF:000001">
    <property type="entry name" value="Kelch-like family member 12"/>
    <property type="match status" value="1"/>
</dbReference>
<dbReference type="Proteomes" id="UP000887540">
    <property type="component" value="Unplaced"/>
</dbReference>
<evidence type="ECO:0000313" key="5">
    <source>
        <dbReference type="WBParaSite" id="ACRNAN_scaffold12050.g16966.t1"/>
    </source>
</evidence>
<dbReference type="SUPFAM" id="SSF117281">
    <property type="entry name" value="Kelch motif"/>
    <property type="match status" value="1"/>
</dbReference>
<dbReference type="Gene3D" id="2.120.10.80">
    <property type="entry name" value="Kelch-type beta propeller"/>
    <property type="match status" value="1"/>
</dbReference>
<evidence type="ECO:0000256" key="2">
    <source>
        <dbReference type="ARBA" id="ARBA00022737"/>
    </source>
</evidence>
<dbReference type="Pfam" id="PF24681">
    <property type="entry name" value="Kelch_KLHDC2_KLHL20_DRC7"/>
    <property type="match status" value="1"/>
</dbReference>
<sequence length="416" mass="46858">MIDKPSQECITIHGISADALKSIIHFTYTGEINLNRENVKDLLQASNFLGVTFVRSACEDFLIKEITMENCLELRLFADQQNCRNLLQAINDFLLENFSRISKTQEFLEITPTNLIELLSSDDLNVHKEEEAFESVMFWISRNVPERIQFLPTLLKEIRLLQLHLDYFLNRVKGDILIQRCSASQKLIIEATSQYLHLFNSQQSQNMRNPENFIPVEPIPLVSAVISHLARPRKLAAGVIFCVGGRGSRLDPFRSVEVYDWRKNCWNQTSDLIIGRRHVGVVSVNNKIFAIGGHDGVSHLNSVECFDIEQGVWSQVAPLATARRGMAVGALGNAIYAVGGLDDTVCYKTVERYDIESDSWTEVSNMNVERGGVAVATYGGYLYAVGGNNGTSSLDSCERYDPLLNKWTRIASMKNR</sequence>
<dbReference type="InterPro" id="IPR015915">
    <property type="entry name" value="Kelch-typ_b-propeller"/>
</dbReference>
<accession>A0A914CMV5</accession>
<evidence type="ECO:0000259" key="3">
    <source>
        <dbReference type="SMART" id="SM00875"/>
    </source>
</evidence>
<evidence type="ECO:0000256" key="1">
    <source>
        <dbReference type="ARBA" id="ARBA00022441"/>
    </source>
</evidence>
<dbReference type="SMART" id="SM00612">
    <property type="entry name" value="Kelch"/>
    <property type="match status" value="4"/>
</dbReference>
<keyword evidence="4" id="KW-1185">Reference proteome</keyword>
<dbReference type="Gene3D" id="1.25.40.420">
    <property type="match status" value="1"/>
</dbReference>
<dbReference type="SMART" id="SM00875">
    <property type="entry name" value="BACK"/>
    <property type="match status" value="1"/>
</dbReference>
<protein>
    <submittedName>
        <fullName evidence="5">BACK domain-containing protein</fullName>
    </submittedName>
</protein>
<keyword evidence="1" id="KW-0880">Kelch repeat</keyword>
<dbReference type="InterPro" id="IPR000210">
    <property type="entry name" value="BTB/POZ_dom"/>
</dbReference>
<dbReference type="WBParaSite" id="ACRNAN_scaffold12050.g16966.t1">
    <property type="protein sequence ID" value="ACRNAN_scaffold12050.g16966.t1"/>
    <property type="gene ID" value="ACRNAN_scaffold12050.g16966"/>
</dbReference>
<organism evidence="4 5">
    <name type="scientific">Acrobeloides nanus</name>
    <dbReference type="NCBI Taxonomy" id="290746"/>
    <lineage>
        <taxon>Eukaryota</taxon>
        <taxon>Metazoa</taxon>
        <taxon>Ecdysozoa</taxon>
        <taxon>Nematoda</taxon>
        <taxon>Chromadorea</taxon>
        <taxon>Rhabditida</taxon>
        <taxon>Tylenchina</taxon>
        <taxon>Cephalobomorpha</taxon>
        <taxon>Cephaloboidea</taxon>
        <taxon>Cephalobidae</taxon>
        <taxon>Acrobeloides</taxon>
    </lineage>
</organism>
<dbReference type="PANTHER" id="PTHR24412">
    <property type="entry name" value="KELCH PROTEIN"/>
    <property type="match status" value="1"/>
</dbReference>
<dbReference type="InterPro" id="IPR011705">
    <property type="entry name" value="BACK"/>
</dbReference>
<reference evidence="5" key="1">
    <citation type="submission" date="2022-11" db="UniProtKB">
        <authorList>
            <consortium name="WormBaseParasite"/>
        </authorList>
    </citation>
    <scope>IDENTIFICATION</scope>
</reference>
<dbReference type="InterPro" id="IPR011333">
    <property type="entry name" value="SKP1/BTB/POZ_sf"/>
</dbReference>
<dbReference type="Pfam" id="PF01344">
    <property type="entry name" value="Kelch_1"/>
    <property type="match status" value="1"/>
</dbReference>
<dbReference type="InterPro" id="IPR006652">
    <property type="entry name" value="Kelch_1"/>
</dbReference>
<dbReference type="Pfam" id="PF07707">
    <property type="entry name" value="BACK"/>
    <property type="match status" value="1"/>
</dbReference>
<dbReference type="SUPFAM" id="SSF54695">
    <property type="entry name" value="POZ domain"/>
    <property type="match status" value="1"/>
</dbReference>
<name>A0A914CMV5_9BILA</name>
<dbReference type="Pfam" id="PF00651">
    <property type="entry name" value="BTB"/>
    <property type="match status" value="1"/>
</dbReference>
<proteinExistence type="predicted"/>
<evidence type="ECO:0000313" key="4">
    <source>
        <dbReference type="Proteomes" id="UP000887540"/>
    </source>
</evidence>
<dbReference type="Gene3D" id="3.30.710.10">
    <property type="entry name" value="Potassium Channel Kv1.1, Chain A"/>
    <property type="match status" value="1"/>
</dbReference>
<keyword evidence="2" id="KW-0677">Repeat</keyword>
<feature type="domain" description="BACK" evidence="3">
    <location>
        <begin position="71"/>
        <end position="173"/>
    </location>
</feature>
<dbReference type="PANTHER" id="PTHR24412:SF475">
    <property type="entry name" value="KELCH-LIKE PROTEIN 17"/>
    <property type="match status" value="1"/>
</dbReference>
<dbReference type="AlphaFoldDB" id="A0A914CMV5"/>